<dbReference type="Gene3D" id="1.10.340.30">
    <property type="entry name" value="Hypothetical protein, domain 2"/>
    <property type="match status" value="1"/>
</dbReference>
<keyword evidence="13" id="KW-0234">DNA repair</keyword>
<dbReference type="RefSeq" id="WP_131733282.1">
    <property type="nucleotide sequence ID" value="NZ_CAACYD010000003.1"/>
</dbReference>
<dbReference type="Pfam" id="PF06029">
    <property type="entry name" value="AlkA_N"/>
    <property type="match status" value="1"/>
</dbReference>
<evidence type="ECO:0000313" key="16">
    <source>
        <dbReference type="EMBL" id="VFA81313.1"/>
    </source>
</evidence>
<dbReference type="AlphaFoldDB" id="A0ABD7UXV0"/>
<dbReference type="SUPFAM" id="SSF57884">
    <property type="entry name" value="Ada DNA repair protein, N-terminal domain (N-Ada 10)"/>
    <property type="match status" value="1"/>
</dbReference>
<dbReference type="PROSITE" id="PS00041">
    <property type="entry name" value="HTH_ARAC_FAMILY_1"/>
    <property type="match status" value="1"/>
</dbReference>
<dbReference type="SUPFAM" id="SSF48150">
    <property type="entry name" value="DNA-glycosylase"/>
    <property type="match status" value="1"/>
</dbReference>
<dbReference type="SMART" id="SM01009">
    <property type="entry name" value="AlkA_N"/>
    <property type="match status" value="1"/>
</dbReference>
<dbReference type="GO" id="GO:0006307">
    <property type="term" value="P:DNA alkylation repair"/>
    <property type="evidence" value="ECO:0007669"/>
    <property type="project" value="UniProtKB-ARBA"/>
</dbReference>
<dbReference type="Proteomes" id="UP000360750">
    <property type="component" value="Unassembled WGS sequence"/>
</dbReference>
<feature type="domain" description="HTH araC/xylS-type" evidence="15">
    <location>
        <begin position="95"/>
        <end position="193"/>
    </location>
</feature>
<dbReference type="GeneID" id="60748421"/>
<keyword evidence="16" id="KW-0378">Hydrolase</keyword>
<keyword evidence="11" id="KW-0010">Activator</keyword>
<dbReference type="SMART" id="SM00478">
    <property type="entry name" value="ENDO3c"/>
    <property type="match status" value="1"/>
</dbReference>
<sequence length="517" mass="55962">MTITSTGPAVLDFDRCYRALQARDARFDGQFFVAVRTTGIYCRPSCPAQTPRPHNVSFVLTAAAAQQQGYRACRRCAPDSVPGSPMWNANADVAARAMRLIADGVVEREGVAGLAARLRYSPRHLNRVLTDQLGAGPLALARAHRATNARVLIQCTSMPMADVAFAAGFASVRQFNDTVREVFGLTPTQLRRLPRGRSRTPVSVPGAVSLRLPFRAPYRWQWMRWFLGAHAAAGVETLVDDPQAPLGWRYRRVVRLPHGPAVAEIEPGNDHATVLLSHLDMRDLGTAVNRVRRMLDLDADIRAAEDVLGADPALAQPVRRATGLRVPGSVDPGETIIRTMLGQQVSLAAARHHVERLVAELGEPLHDADTGDAPSPHALSPVTPPPEAPPPVAFPSAEAIAARGREVLRGPRRRVEAVVAVAEALAENRVEPHVGVDASELRAQLLELPGIGPWTADLVVMRVTGDPDVLLDGDLVVSRAAADLGLDLRDTARWAPWRSYASMHLWHHALAAAGEHV</sequence>
<dbReference type="InterPro" id="IPR010316">
    <property type="entry name" value="AlkA_N"/>
</dbReference>
<evidence type="ECO:0000256" key="4">
    <source>
        <dbReference type="ARBA" id="ARBA00022603"/>
    </source>
</evidence>
<dbReference type="GO" id="GO:0046872">
    <property type="term" value="F:metal ion binding"/>
    <property type="evidence" value="ECO:0007669"/>
    <property type="project" value="UniProtKB-KW"/>
</dbReference>
<reference evidence="16 17" key="1">
    <citation type="submission" date="2019-02" db="EMBL/GenBank/DDBJ databases">
        <authorList>
            <consortium name="Pathogen Informatics"/>
        </authorList>
    </citation>
    <scope>NUCLEOTIDE SEQUENCE [LARGE SCALE GENOMIC DNA]</scope>
    <source>
        <strain evidence="16 17">3012STDY6756503</strain>
    </source>
</reference>
<evidence type="ECO:0000256" key="5">
    <source>
        <dbReference type="ARBA" id="ARBA00022679"/>
    </source>
</evidence>
<comment type="caution">
    <text evidence="16">The sequence shown here is derived from an EMBL/GenBank/DDBJ whole genome shotgun (WGS) entry which is preliminary data.</text>
</comment>
<dbReference type="InterPro" id="IPR023170">
    <property type="entry name" value="HhH_base_excis_C"/>
</dbReference>
<dbReference type="Pfam" id="PF12833">
    <property type="entry name" value="HTH_18"/>
    <property type="match status" value="1"/>
</dbReference>
<dbReference type="InterPro" id="IPR037046">
    <property type="entry name" value="AlkA_N_sf"/>
</dbReference>
<evidence type="ECO:0000256" key="1">
    <source>
        <dbReference type="ARBA" id="ARBA00000086"/>
    </source>
</evidence>
<keyword evidence="8" id="KW-0862">Zinc</keyword>
<keyword evidence="12" id="KW-0804">Transcription</keyword>
<name>A0ABD7UXV0_9ACTN</name>
<protein>
    <recommendedName>
        <fullName evidence="3">DNA-3-methyladenine glycosylase II</fullName>
        <ecNumber evidence="3">3.2.2.21</ecNumber>
    </recommendedName>
</protein>
<evidence type="ECO:0000313" key="17">
    <source>
        <dbReference type="Proteomes" id="UP000360750"/>
    </source>
</evidence>
<dbReference type="PROSITE" id="PS01124">
    <property type="entry name" value="HTH_ARAC_FAMILY_2"/>
    <property type="match status" value="1"/>
</dbReference>
<dbReference type="InterPro" id="IPR011257">
    <property type="entry name" value="DNA_glycosylase"/>
</dbReference>
<dbReference type="InterPro" id="IPR004026">
    <property type="entry name" value="Ada_DNA_repair_Zn-bd"/>
</dbReference>
<evidence type="ECO:0000256" key="10">
    <source>
        <dbReference type="ARBA" id="ARBA00023125"/>
    </source>
</evidence>
<dbReference type="Pfam" id="PF02805">
    <property type="entry name" value="Ada_Zn_binding"/>
    <property type="match status" value="1"/>
</dbReference>
<evidence type="ECO:0000256" key="3">
    <source>
        <dbReference type="ARBA" id="ARBA00012000"/>
    </source>
</evidence>
<dbReference type="GO" id="GO:0003905">
    <property type="term" value="F:alkylbase DNA N-glycosylase activity"/>
    <property type="evidence" value="ECO:0007669"/>
    <property type="project" value="UniProtKB-EC"/>
</dbReference>
<feature type="compositionally biased region" description="Pro residues" evidence="14">
    <location>
        <begin position="382"/>
        <end position="393"/>
    </location>
</feature>
<dbReference type="SMART" id="SM00342">
    <property type="entry name" value="HTH_ARAC"/>
    <property type="match status" value="1"/>
</dbReference>
<dbReference type="PANTHER" id="PTHR43003:SF13">
    <property type="entry name" value="DNA-3-METHYLADENINE GLYCOSYLASE 2"/>
    <property type="match status" value="1"/>
</dbReference>
<proteinExistence type="predicted"/>
<dbReference type="GO" id="GO:0032259">
    <property type="term" value="P:methylation"/>
    <property type="evidence" value="ECO:0007669"/>
    <property type="project" value="UniProtKB-KW"/>
</dbReference>
<evidence type="ECO:0000259" key="15">
    <source>
        <dbReference type="PROSITE" id="PS01124"/>
    </source>
</evidence>
<evidence type="ECO:0000256" key="11">
    <source>
        <dbReference type="ARBA" id="ARBA00023159"/>
    </source>
</evidence>
<dbReference type="InterPro" id="IPR051912">
    <property type="entry name" value="Alkylbase_DNA_Glycosylase/TA"/>
</dbReference>
<dbReference type="InterPro" id="IPR009057">
    <property type="entry name" value="Homeodomain-like_sf"/>
</dbReference>
<organism evidence="16 17">
    <name type="scientific">Gordonia paraffinivorans</name>
    <dbReference type="NCBI Taxonomy" id="175628"/>
    <lineage>
        <taxon>Bacteria</taxon>
        <taxon>Bacillati</taxon>
        <taxon>Actinomycetota</taxon>
        <taxon>Actinomycetes</taxon>
        <taxon>Mycobacteriales</taxon>
        <taxon>Gordoniaceae</taxon>
        <taxon>Gordonia</taxon>
    </lineage>
</organism>
<dbReference type="Gene3D" id="1.10.1670.10">
    <property type="entry name" value="Helix-hairpin-Helix base-excision DNA repair enzymes (C-terminal)"/>
    <property type="match status" value="1"/>
</dbReference>
<evidence type="ECO:0000256" key="14">
    <source>
        <dbReference type="SAM" id="MobiDB-lite"/>
    </source>
</evidence>
<dbReference type="EMBL" id="CAACYD010000003">
    <property type="protein sequence ID" value="VFA81313.1"/>
    <property type="molecule type" value="Genomic_DNA"/>
</dbReference>
<keyword evidence="6" id="KW-0479">Metal-binding</keyword>
<dbReference type="GO" id="GO:0003677">
    <property type="term" value="F:DNA binding"/>
    <property type="evidence" value="ECO:0007669"/>
    <property type="project" value="UniProtKB-KW"/>
</dbReference>
<dbReference type="Gene3D" id="1.10.10.60">
    <property type="entry name" value="Homeodomain-like"/>
    <property type="match status" value="1"/>
</dbReference>
<dbReference type="EC" id="3.2.2.21" evidence="3"/>
<dbReference type="SUPFAM" id="SSF46689">
    <property type="entry name" value="Homeodomain-like"/>
    <property type="match status" value="1"/>
</dbReference>
<evidence type="ECO:0000256" key="7">
    <source>
        <dbReference type="ARBA" id="ARBA00022763"/>
    </source>
</evidence>
<dbReference type="SUPFAM" id="SSF55945">
    <property type="entry name" value="TATA-box binding protein-like"/>
    <property type="match status" value="1"/>
</dbReference>
<accession>A0ABD7UXV0</accession>
<keyword evidence="10" id="KW-0238">DNA-binding</keyword>
<evidence type="ECO:0000256" key="13">
    <source>
        <dbReference type="ARBA" id="ARBA00023204"/>
    </source>
</evidence>
<comment type="catalytic activity">
    <reaction evidence="1">
        <text>Hydrolysis of alkylated DNA, releasing 3-methyladenine, 3-methylguanine, 7-methylguanine and 7-methyladenine.</text>
        <dbReference type="EC" id="3.2.2.21"/>
    </reaction>
</comment>
<dbReference type="GO" id="GO:0008168">
    <property type="term" value="F:methyltransferase activity"/>
    <property type="evidence" value="ECO:0007669"/>
    <property type="project" value="UniProtKB-KW"/>
</dbReference>
<keyword evidence="16" id="KW-0326">Glycosidase</keyword>
<dbReference type="InterPro" id="IPR003265">
    <property type="entry name" value="HhH-GPD_domain"/>
</dbReference>
<keyword evidence="5" id="KW-0808">Transferase</keyword>
<comment type="cofactor">
    <cofactor evidence="2">
        <name>Zn(2+)</name>
        <dbReference type="ChEBI" id="CHEBI:29105"/>
    </cofactor>
</comment>
<dbReference type="PANTHER" id="PTHR43003">
    <property type="entry name" value="DNA-3-METHYLADENINE GLYCOSYLASE"/>
    <property type="match status" value="1"/>
</dbReference>
<keyword evidence="7" id="KW-0227">DNA damage</keyword>
<dbReference type="InterPro" id="IPR018062">
    <property type="entry name" value="HTH_AraC-typ_CS"/>
</dbReference>
<evidence type="ECO:0000256" key="8">
    <source>
        <dbReference type="ARBA" id="ARBA00022833"/>
    </source>
</evidence>
<evidence type="ECO:0000256" key="9">
    <source>
        <dbReference type="ARBA" id="ARBA00023015"/>
    </source>
</evidence>
<keyword evidence="4" id="KW-0489">Methyltransferase</keyword>
<keyword evidence="9" id="KW-0805">Transcription regulation</keyword>
<dbReference type="InterPro" id="IPR035451">
    <property type="entry name" value="Ada-like_dom_sf"/>
</dbReference>
<feature type="region of interest" description="Disordered" evidence="14">
    <location>
        <begin position="365"/>
        <end position="393"/>
    </location>
</feature>
<dbReference type="Gene3D" id="3.40.10.10">
    <property type="entry name" value="DNA Methylphosphotriester Repair Domain"/>
    <property type="match status" value="1"/>
</dbReference>
<evidence type="ECO:0000256" key="2">
    <source>
        <dbReference type="ARBA" id="ARBA00001947"/>
    </source>
</evidence>
<dbReference type="InterPro" id="IPR018060">
    <property type="entry name" value="HTH_AraC"/>
</dbReference>
<evidence type="ECO:0000256" key="6">
    <source>
        <dbReference type="ARBA" id="ARBA00022723"/>
    </source>
</evidence>
<dbReference type="Gene3D" id="3.30.310.20">
    <property type="entry name" value="DNA-3-methyladenine glycosylase AlkA, N-terminal domain"/>
    <property type="match status" value="1"/>
</dbReference>
<evidence type="ECO:0000256" key="12">
    <source>
        <dbReference type="ARBA" id="ARBA00023163"/>
    </source>
</evidence>
<dbReference type="FunFam" id="3.40.10.10:FF:000001">
    <property type="entry name" value="DNA-3-methyladenine glycosylase 2"/>
    <property type="match status" value="1"/>
</dbReference>
<gene>
    <name evidence="16" type="primary">alkA</name>
    <name evidence="16" type="ORF">NCTC8139_00369</name>
</gene>